<dbReference type="Proteomes" id="UP000809081">
    <property type="component" value="Unassembled WGS sequence"/>
</dbReference>
<comment type="caution">
    <text evidence="1">The sequence shown here is derived from an EMBL/GenBank/DDBJ whole genome shotgun (WGS) entry which is preliminary data.</text>
</comment>
<reference evidence="1 2" key="1">
    <citation type="submission" date="2021-01" db="EMBL/GenBank/DDBJ databases">
        <title>Genomic Encyclopedia of Type Strains, Phase IV (KMG-IV): sequencing the most valuable type-strain genomes for metagenomic binning, comparative biology and taxonomic classification.</title>
        <authorList>
            <person name="Goeker M."/>
        </authorList>
    </citation>
    <scope>NUCLEOTIDE SEQUENCE [LARGE SCALE GENOMIC DNA]</scope>
    <source>
        <strain evidence="1 2">DSM 27513</strain>
    </source>
</reference>
<protein>
    <submittedName>
        <fullName evidence="1">Uncharacterized protein</fullName>
    </submittedName>
</protein>
<organism evidence="1 2">
    <name type="scientific">Streptococcus saliviloxodontae</name>
    <dbReference type="NCBI Taxonomy" id="1349416"/>
    <lineage>
        <taxon>Bacteria</taxon>
        <taxon>Bacillati</taxon>
        <taxon>Bacillota</taxon>
        <taxon>Bacilli</taxon>
        <taxon>Lactobacillales</taxon>
        <taxon>Streptococcaceae</taxon>
        <taxon>Streptococcus</taxon>
    </lineage>
</organism>
<proteinExistence type="predicted"/>
<evidence type="ECO:0000313" key="2">
    <source>
        <dbReference type="Proteomes" id="UP000809081"/>
    </source>
</evidence>
<name>A0ABS2PNE6_9STRE</name>
<dbReference type="RefSeq" id="WP_205017673.1">
    <property type="nucleotide sequence ID" value="NZ_JAFBEI010000037.1"/>
</dbReference>
<evidence type="ECO:0000313" key="1">
    <source>
        <dbReference type="EMBL" id="MBM7636807.1"/>
    </source>
</evidence>
<sequence>MKEEKELVFSTLKRALVRSYYTKQTLTHSSSFLNKLFLIRLFSVF</sequence>
<dbReference type="EMBL" id="JAFBEI010000037">
    <property type="protein sequence ID" value="MBM7636807.1"/>
    <property type="molecule type" value="Genomic_DNA"/>
</dbReference>
<keyword evidence="2" id="KW-1185">Reference proteome</keyword>
<gene>
    <name evidence="1" type="ORF">JOC31_001632</name>
</gene>
<accession>A0ABS2PNE6</accession>